<dbReference type="Gramene" id="OMO78784">
    <property type="protein sequence ID" value="OMO78784"/>
    <property type="gene ID" value="CCACVL1_14133"/>
</dbReference>
<dbReference type="SUPFAM" id="SSF53474">
    <property type="entry name" value="alpha/beta-Hydrolases"/>
    <property type="match status" value="1"/>
</dbReference>
<accession>A0A1R3I890</accession>
<dbReference type="AlphaFoldDB" id="A0A1R3I890"/>
<dbReference type="EMBL" id="AWWV01010520">
    <property type="protein sequence ID" value="OMO78784.1"/>
    <property type="molecule type" value="Genomic_DNA"/>
</dbReference>
<proteinExistence type="predicted"/>
<dbReference type="InterPro" id="IPR005592">
    <property type="entry name" value="Mono/diacylglycerol_lipase_N"/>
</dbReference>
<evidence type="ECO:0000256" key="1">
    <source>
        <dbReference type="ARBA" id="ARBA00022801"/>
    </source>
</evidence>
<dbReference type="STRING" id="210143.A0A1R3I890"/>
<evidence type="ECO:0000313" key="5">
    <source>
        <dbReference type="Proteomes" id="UP000188268"/>
    </source>
</evidence>
<dbReference type="Gene3D" id="3.40.50.1820">
    <property type="entry name" value="alpha/beta hydrolase"/>
    <property type="match status" value="1"/>
</dbReference>
<dbReference type="CDD" id="cd00519">
    <property type="entry name" value="Lipase_3"/>
    <property type="match status" value="1"/>
</dbReference>
<dbReference type="OrthoDB" id="438440at2759"/>
<dbReference type="OMA" id="CVMCLKD"/>
<dbReference type="InterPro" id="IPR002921">
    <property type="entry name" value="Fungal_lipase-type"/>
</dbReference>
<feature type="domain" description="Mono-/di-acylglycerol lipase N-terminal" evidence="3">
    <location>
        <begin position="10"/>
        <end position="75"/>
    </location>
</feature>
<evidence type="ECO:0000259" key="3">
    <source>
        <dbReference type="Pfam" id="PF03893"/>
    </source>
</evidence>
<keyword evidence="5" id="KW-1185">Reference proteome</keyword>
<evidence type="ECO:0000259" key="2">
    <source>
        <dbReference type="Pfam" id="PF01764"/>
    </source>
</evidence>
<gene>
    <name evidence="4" type="ORF">CCACVL1_14133</name>
</gene>
<comment type="caution">
    <text evidence="4">The sequence shown here is derived from an EMBL/GenBank/DDBJ whole genome shotgun (WGS) entry which is preliminary data.</text>
</comment>
<organism evidence="4 5">
    <name type="scientific">Corchorus capsularis</name>
    <name type="common">Jute</name>
    <dbReference type="NCBI Taxonomy" id="210143"/>
    <lineage>
        <taxon>Eukaryota</taxon>
        <taxon>Viridiplantae</taxon>
        <taxon>Streptophyta</taxon>
        <taxon>Embryophyta</taxon>
        <taxon>Tracheophyta</taxon>
        <taxon>Spermatophyta</taxon>
        <taxon>Magnoliopsida</taxon>
        <taxon>eudicotyledons</taxon>
        <taxon>Gunneridae</taxon>
        <taxon>Pentapetalae</taxon>
        <taxon>rosids</taxon>
        <taxon>malvids</taxon>
        <taxon>Malvales</taxon>
        <taxon>Malvaceae</taxon>
        <taxon>Grewioideae</taxon>
        <taxon>Apeibeae</taxon>
        <taxon>Corchorus</taxon>
    </lineage>
</organism>
<dbReference type="Pfam" id="PF01764">
    <property type="entry name" value="Lipase_3"/>
    <property type="match status" value="1"/>
</dbReference>
<reference evidence="4 5" key="1">
    <citation type="submission" date="2013-09" db="EMBL/GenBank/DDBJ databases">
        <title>Corchorus capsularis genome sequencing.</title>
        <authorList>
            <person name="Alam M."/>
            <person name="Haque M.S."/>
            <person name="Islam M.S."/>
            <person name="Emdad E.M."/>
            <person name="Islam M.M."/>
            <person name="Ahmed B."/>
            <person name="Halim A."/>
            <person name="Hossen Q.M.M."/>
            <person name="Hossain M.Z."/>
            <person name="Ahmed R."/>
            <person name="Khan M.M."/>
            <person name="Islam R."/>
            <person name="Rashid M.M."/>
            <person name="Khan S.A."/>
            <person name="Rahman M.S."/>
            <person name="Alam M."/>
        </authorList>
    </citation>
    <scope>NUCLEOTIDE SEQUENCE [LARGE SCALE GENOMIC DNA]</scope>
    <source>
        <strain evidence="5">cv. CVL-1</strain>
        <tissue evidence="4">Whole seedling</tissue>
    </source>
</reference>
<dbReference type="PANTHER" id="PTHR46398">
    <property type="entry name" value="ALPHA/BETA-HYDROLASES SUPERFAMILY PROTEIN"/>
    <property type="match status" value="1"/>
</dbReference>
<dbReference type="Pfam" id="PF03893">
    <property type="entry name" value="Lipase3_N"/>
    <property type="match status" value="1"/>
</dbReference>
<dbReference type="PANTHER" id="PTHR46398:SF5">
    <property type="entry name" value="ALPHA_BETA-HYDROLASES SUPERFAMILY PROTEIN"/>
    <property type="match status" value="1"/>
</dbReference>
<evidence type="ECO:0000313" key="4">
    <source>
        <dbReference type="EMBL" id="OMO78784.1"/>
    </source>
</evidence>
<keyword evidence="1" id="KW-0378">Hydrolase</keyword>
<sequence>MSIACCCPILECVYCLACTRWAWKKCLYTAGHESEHWGLATVEEFEPVPRLCRLILAVYEDDLRNPLWAPPGGYGIDPDWVILRKNDQETQERAPPYMIYLDHSNADIVLAVRGLNLAKESDYAVLLDNKLGQAKFDGGYVHNGLFKAAEWVFDAECELLRELLEKNPSYTLTFAGHSLGAGWWLCWCMSLNLAVRYADVINSVVLQDDFLPRSTTALEVLFKLLFCLPCLLCLMCLKDTCIMEEKKLKDPRRLYAPGRLYHIVERKPCRIGRFPPVVRTAVPVDGRFEHIVLSCNTTSDHAIIWIERESQRALDLMLEKDDRMQIPARQKMERKESLAREHTEEYKAALQRAAALDIPQAYSPSTYGTFHEMEEAEFSGRSGEGVSELSSKKRGESWNELVERLFEVDDESGQIVFKNSVA</sequence>
<protein>
    <submittedName>
        <fullName evidence="4">Lipase, class 3</fullName>
    </submittedName>
</protein>
<feature type="domain" description="Fungal lipase-type" evidence="2">
    <location>
        <begin position="109"/>
        <end position="182"/>
    </location>
</feature>
<name>A0A1R3I890_COCAP</name>
<dbReference type="InterPro" id="IPR029058">
    <property type="entry name" value="AB_hydrolase_fold"/>
</dbReference>
<dbReference type="GO" id="GO:0016042">
    <property type="term" value="P:lipid catabolic process"/>
    <property type="evidence" value="ECO:0007669"/>
    <property type="project" value="InterPro"/>
</dbReference>
<dbReference type="GO" id="GO:0016787">
    <property type="term" value="F:hydrolase activity"/>
    <property type="evidence" value="ECO:0007669"/>
    <property type="project" value="UniProtKB-KW"/>
</dbReference>
<dbReference type="Proteomes" id="UP000188268">
    <property type="component" value="Unassembled WGS sequence"/>
</dbReference>